<sequence length="307" mass="35626">MKIYMKVLFTSKQSDRLHVDQIFKSNGVNQTPSDSLPRYASQMNSLDYQVDILYNPDVFARISQELRAIGILNVTCSYRFEYEEKDYHEAPFFLISGIGNNPDVYLEDQGAEFETEIVCDNCRLYRKKVVSPLVIDTSYLEEYDMVHVDHEHFVISERLLSRFKDWGIEGYETHPVLHKGSDEDRQPAYQLVPSQQLSPWSAKNPKLEFVGARKCPRCDRRGYLEYPVYYEDSLLQGQFGDFVSTQEEVVAGNRLIRLPLLSSQLRDRLIAEGITSDVRAPEQYGERDWKLDPIVVVSSVQKKTHFD</sequence>
<dbReference type="Proteomes" id="UP000245634">
    <property type="component" value="Unassembled WGS sequence"/>
</dbReference>
<name>A0A316D4P8_9BACL</name>
<evidence type="ECO:0000313" key="1">
    <source>
        <dbReference type="EMBL" id="PWK07443.1"/>
    </source>
</evidence>
<protein>
    <submittedName>
        <fullName evidence="1">Uncharacterized protein</fullName>
    </submittedName>
</protein>
<dbReference type="AlphaFoldDB" id="A0A316D4P8"/>
<dbReference type="RefSeq" id="WP_109690607.1">
    <property type="nucleotide sequence ID" value="NZ_QGGL01000017.1"/>
</dbReference>
<dbReference type="EMBL" id="QGGL01000017">
    <property type="protein sequence ID" value="PWK07443.1"/>
    <property type="molecule type" value="Genomic_DNA"/>
</dbReference>
<comment type="caution">
    <text evidence="1">The sequence shown here is derived from an EMBL/GenBank/DDBJ whole genome shotgun (WGS) entry which is preliminary data.</text>
</comment>
<gene>
    <name evidence="1" type="ORF">C7459_11741</name>
</gene>
<organism evidence="1 2">
    <name type="scientific">Tumebacillus permanentifrigoris</name>
    <dbReference type="NCBI Taxonomy" id="378543"/>
    <lineage>
        <taxon>Bacteria</taxon>
        <taxon>Bacillati</taxon>
        <taxon>Bacillota</taxon>
        <taxon>Bacilli</taxon>
        <taxon>Bacillales</taxon>
        <taxon>Alicyclobacillaceae</taxon>
        <taxon>Tumebacillus</taxon>
    </lineage>
</organism>
<dbReference type="OrthoDB" id="2736797at2"/>
<accession>A0A316D4P8</accession>
<proteinExistence type="predicted"/>
<reference evidence="1 2" key="1">
    <citation type="submission" date="2018-05" db="EMBL/GenBank/DDBJ databases">
        <title>Genomic Encyclopedia of Type Strains, Phase IV (KMG-IV): sequencing the most valuable type-strain genomes for metagenomic binning, comparative biology and taxonomic classification.</title>
        <authorList>
            <person name="Goeker M."/>
        </authorList>
    </citation>
    <scope>NUCLEOTIDE SEQUENCE [LARGE SCALE GENOMIC DNA]</scope>
    <source>
        <strain evidence="1 2">DSM 18773</strain>
    </source>
</reference>
<evidence type="ECO:0000313" key="2">
    <source>
        <dbReference type="Proteomes" id="UP000245634"/>
    </source>
</evidence>
<keyword evidence="2" id="KW-1185">Reference proteome</keyword>